<dbReference type="PANTHER" id="PTHR11328">
    <property type="entry name" value="MAJOR FACILITATOR SUPERFAMILY DOMAIN-CONTAINING PROTEIN"/>
    <property type="match status" value="1"/>
</dbReference>
<keyword evidence="2" id="KW-0472">Membrane</keyword>
<feature type="transmembrane region" description="Helical" evidence="2">
    <location>
        <begin position="397"/>
        <end position="420"/>
    </location>
</feature>
<dbReference type="AlphaFoldDB" id="A0A520S5N9"/>
<dbReference type="InterPro" id="IPR039672">
    <property type="entry name" value="MFS_2"/>
</dbReference>
<proteinExistence type="inferred from homology"/>
<evidence type="ECO:0000313" key="3">
    <source>
        <dbReference type="EMBL" id="RZO77803.1"/>
    </source>
</evidence>
<feature type="transmembrane region" description="Helical" evidence="2">
    <location>
        <begin position="440"/>
        <end position="465"/>
    </location>
</feature>
<feature type="transmembrane region" description="Helical" evidence="2">
    <location>
        <begin position="280"/>
        <end position="298"/>
    </location>
</feature>
<feature type="transmembrane region" description="Helical" evidence="2">
    <location>
        <begin position="349"/>
        <end position="368"/>
    </location>
</feature>
<evidence type="ECO:0000313" key="4">
    <source>
        <dbReference type="Proteomes" id="UP000316199"/>
    </source>
</evidence>
<feature type="transmembrane region" description="Helical" evidence="2">
    <location>
        <begin position="187"/>
        <end position="205"/>
    </location>
</feature>
<protein>
    <recommendedName>
        <fullName evidence="5">MFS transporter</fullName>
    </recommendedName>
</protein>
<dbReference type="SUPFAM" id="SSF103473">
    <property type="entry name" value="MFS general substrate transporter"/>
    <property type="match status" value="1"/>
</dbReference>
<evidence type="ECO:0008006" key="5">
    <source>
        <dbReference type="Google" id="ProtNLM"/>
    </source>
</evidence>
<dbReference type="Gene3D" id="1.20.1250.20">
    <property type="entry name" value="MFS general substrate transporter like domains"/>
    <property type="match status" value="1"/>
</dbReference>
<reference evidence="3 4" key="1">
    <citation type="submission" date="2019-02" db="EMBL/GenBank/DDBJ databases">
        <title>Prokaryotic population dynamics and viral predation in marine succession experiment using metagenomics: the confinement effect.</title>
        <authorList>
            <person name="Haro-Moreno J.M."/>
            <person name="Rodriguez-Valera F."/>
            <person name="Lopez-Perez M."/>
        </authorList>
    </citation>
    <scope>NUCLEOTIDE SEQUENCE [LARGE SCALE GENOMIC DNA]</scope>
    <source>
        <strain evidence="3">MED-G157</strain>
    </source>
</reference>
<dbReference type="GO" id="GO:0008643">
    <property type="term" value="P:carbohydrate transport"/>
    <property type="evidence" value="ECO:0007669"/>
    <property type="project" value="InterPro"/>
</dbReference>
<feature type="transmembrane region" description="Helical" evidence="2">
    <location>
        <begin position="153"/>
        <end position="175"/>
    </location>
</feature>
<dbReference type="Pfam" id="PF13347">
    <property type="entry name" value="MFS_2"/>
    <property type="match status" value="1"/>
</dbReference>
<dbReference type="InterPro" id="IPR036259">
    <property type="entry name" value="MFS_trans_sf"/>
</dbReference>
<dbReference type="Proteomes" id="UP000316199">
    <property type="component" value="Unassembled WGS sequence"/>
</dbReference>
<evidence type="ECO:0000256" key="1">
    <source>
        <dbReference type="ARBA" id="ARBA00009617"/>
    </source>
</evidence>
<feature type="transmembrane region" description="Helical" evidence="2">
    <location>
        <begin position="12"/>
        <end position="36"/>
    </location>
</feature>
<dbReference type="EMBL" id="SHAG01000001">
    <property type="protein sequence ID" value="RZO77803.1"/>
    <property type="molecule type" value="Genomic_DNA"/>
</dbReference>
<keyword evidence="2" id="KW-0812">Transmembrane</keyword>
<sequence length="495" mass="54811">MQGRRVAFNIKFAYGLGQAGEGMFSIGLSFFLLFYYSQILGLSPGLAGSAIGIAVMIDAVSDIVAGSVSDHWQSKIGRRHPFMYASFLPLSFSFILLFFPLVESEMGLFIWLTVFTNAARTMMSLYHVPHIALGAEITTNIDDRSALVAYRQFFSQIGSLIALVLFFLIFSPMLGEGGRFNTDAYKPWALCIASLMAITIFWSAWGTRSVIPYLPQIAKARTIPLVAVFIRLLKDLREVSRNRNFRFLFAGILIVYIMVGVTWTLDLYIISYFWELDDAFVLPVVIAFAIGNATGTFLSVKLFSVFGKKACLITGALAYAFFQTFPVAMRLLGWFPENSDLVVVNSNTVPLVMLLLVIIKLLQGLVTAQAQVAFGSMIADVCDEHEHLTDRRQEGTFFAALSFSSKSTYGLGAVIAGLGLEFIDWPTGPQIQTTADIPSGTIIELGILAGPFIGFLGFLSIWFFTQYRLTPIQHKEILKKIEARGGACENKTKEF</sequence>
<dbReference type="GO" id="GO:0005886">
    <property type="term" value="C:plasma membrane"/>
    <property type="evidence" value="ECO:0007669"/>
    <property type="project" value="TreeGrafter"/>
</dbReference>
<feature type="transmembrane region" description="Helical" evidence="2">
    <location>
        <begin position="82"/>
        <end position="102"/>
    </location>
</feature>
<gene>
    <name evidence="3" type="ORF">EVA68_00840</name>
</gene>
<keyword evidence="2" id="KW-1133">Transmembrane helix</keyword>
<evidence type="ECO:0000256" key="2">
    <source>
        <dbReference type="SAM" id="Phobius"/>
    </source>
</evidence>
<name>A0A520S5N9_9GAMM</name>
<dbReference type="PANTHER" id="PTHR11328:SF24">
    <property type="entry name" value="MAJOR FACILITATOR SUPERFAMILY (MFS) PROFILE DOMAIN-CONTAINING PROTEIN"/>
    <property type="match status" value="1"/>
</dbReference>
<organism evidence="3 4">
    <name type="scientific">OM182 bacterium</name>
    <dbReference type="NCBI Taxonomy" id="2510334"/>
    <lineage>
        <taxon>Bacteria</taxon>
        <taxon>Pseudomonadati</taxon>
        <taxon>Pseudomonadota</taxon>
        <taxon>Gammaproteobacteria</taxon>
        <taxon>OMG group</taxon>
        <taxon>OM182 clade</taxon>
    </lineage>
</organism>
<feature type="transmembrane region" description="Helical" evidence="2">
    <location>
        <begin position="310"/>
        <end position="329"/>
    </location>
</feature>
<comment type="similarity">
    <text evidence="1">Belongs to the sodium:galactoside symporter (TC 2.A.2) family.</text>
</comment>
<accession>A0A520S5N9</accession>
<dbReference type="GO" id="GO:0015293">
    <property type="term" value="F:symporter activity"/>
    <property type="evidence" value="ECO:0007669"/>
    <property type="project" value="InterPro"/>
</dbReference>
<feature type="transmembrane region" description="Helical" evidence="2">
    <location>
        <begin position="42"/>
        <end position="61"/>
    </location>
</feature>
<comment type="caution">
    <text evidence="3">The sequence shown here is derived from an EMBL/GenBank/DDBJ whole genome shotgun (WGS) entry which is preliminary data.</text>
</comment>
<feature type="transmembrane region" description="Helical" evidence="2">
    <location>
        <begin position="245"/>
        <end position="274"/>
    </location>
</feature>